<keyword evidence="2" id="KW-0812">Transmembrane</keyword>
<feature type="compositionally biased region" description="Pro residues" evidence="1">
    <location>
        <begin position="88"/>
        <end position="119"/>
    </location>
</feature>
<feature type="compositionally biased region" description="Pro residues" evidence="1">
    <location>
        <begin position="54"/>
        <end position="64"/>
    </location>
</feature>
<feature type="chain" id="PRO_5037043036" description="Bacterial Ig-like domain-containing protein" evidence="3">
    <location>
        <begin position="27"/>
        <end position="877"/>
    </location>
</feature>
<proteinExistence type="predicted"/>
<evidence type="ECO:0000256" key="3">
    <source>
        <dbReference type="SAM" id="SignalP"/>
    </source>
</evidence>
<feature type="compositionally biased region" description="Basic and acidic residues" evidence="1">
    <location>
        <begin position="795"/>
        <end position="817"/>
    </location>
</feature>
<dbReference type="InterPro" id="IPR022435">
    <property type="entry name" value="Surface-anchored_actinobac"/>
</dbReference>
<evidence type="ECO:0000259" key="4">
    <source>
        <dbReference type="Pfam" id="PF16640"/>
    </source>
</evidence>
<keyword evidence="2" id="KW-1133">Transmembrane helix</keyword>
<dbReference type="NCBIfam" id="TIGR03769">
    <property type="entry name" value="P_ac_wall_RPT"/>
    <property type="match status" value="2"/>
</dbReference>
<gene>
    <name evidence="5" type="ORF">GCM10010921_29530</name>
</gene>
<keyword evidence="2" id="KW-0472">Membrane</keyword>
<name>A0A917MNT8_9MICO</name>
<accession>A0A917MNT8</accession>
<evidence type="ECO:0000313" key="6">
    <source>
        <dbReference type="Proteomes" id="UP000657592"/>
    </source>
</evidence>
<evidence type="ECO:0000313" key="5">
    <source>
        <dbReference type="EMBL" id="GGH50651.1"/>
    </source>
</evidence>
<dbReference type="AlphaFoldDB" id="A0A917MNT8"/>
<dbReference type="EMBL" id="BMJY01000022">
    <property type="protein sequence ID" value="GGH50651.1"/>
    <property type="molecule type" value="Genomic_DNA"/>
</dbReference>
<feature type="region of interest" description="Disordered" evidence="1">
    <location>
        <begin position="537"/>
        <end position="570"/>
    </location>
</feature>
<keyword evidence="3" id="KW-0732">Signal</keyword>
<dbReference type="Proteomes" id="UP000657592">
    <property type="component" value="Unassembled WGS sequence"/>
</dbReference>
<evidence type="ECO:0000256" key="1">
    <source>
        <dbReference type="SAM" id="MobiDB-lite"/>
    </source>
</evidence>
<dbReference type="GO" id="GO:0005975">
    <property type="term" value="P:carbohydrate metabolic process"/>
    <property type="evidence" value="ECO:0007669"/>
    <property type="project" value="UniProtKB-ARBA"/>
</dbReference>
<dbReference type="InterPro" id="IPR013783">
    <property type="entry name" value="Ig-like_fold"/>
</dbReference>
<dbReference type="PANTHER" id="PTHR48148">
    <property type="entry name" value="KERATINOCYTE PROLINE-RICH PROTEIN"/>
    <property type="match status" value="1"/>
</dbReference>
<organism evidence="5 6">
    <name type="scientific">Microbacterium album</name>
    <dbReference type="NCBI Taxonomy" id="2053191"/>
    <lineage>
        <taxon>Bacteria</taxon>
        <taxon>Bacillati</taxon>
        <taxon>Actinomycetota</taxon>
        <taxon>Actinomycetes</taxon>
        <taxon>Micrococcales</taxon>
        <taxon>Microbacteriaceae</taxon>
        <taxon>Microbacterium</taxon>
    </lineage>
</organism>
<feature type="compositionally biased region" description="Pro residues" evidence="1">
    <location>
        <begin position="545"/>
        <end position="561"/>
    </location>
</feature>
<feature type="transmembrane region" description="Helical" evidence="2">
    <location>
        <begin position="837"/>
        <end position="861"/>
    </location>
</feature>
<feature type="region of interest" description="Disordered" evidence="1">
    <location>
        <begin position="23"/>
        <end position="133"/>
    </location>
</feature>
<dbReference type="InterPro" id="IPR032109">
    <property type="entry name" value="Big_3_5"/>
</dbReference>
<dbReference type="Gene3D" id="2.60.40.10">
    <property type="entry name" value="Immunoglobulins"/>
    <property type="match status" value="1"/>
</dbReference>
<comment type="caution">
    <text evidence="5">The sequence shown here is derived from an EMBL/GenBank/DDBJ whole genome shotgun (WGS) entry which is preliminary data.</text>
</comment>
<feature type="compositionally biased region" description="Low complexity" evidence="1">
    <location>
        <begin position="42"/>
        <end position="53"/>
    </location>
</feature>
<keyword evidence="6" id="KW-1185">Reference proteome</keyword>
<feature type="region of interest" description="Disordered" evidence="1">
    <location>
        <begin position="795"/>
        <end position="821"/>
    </location>
</feature>
<feature type="signal peptide" evidence="3">
    <location>
        <begin position="1"/>
        <end position="26"/>
    </location>
</feature>
<dbReference type="NCBIfam" id="NF038134">
    <property type="entry name" value="choice_anch_M"/>
    <property type="match status" value="2"/>
</dbReference>
<dbReference type="PANTHER" id="PTHR48148:SF2">
    <property type="entry name" value="PA14 DOMAIN-CONTAINING PROTEIN"/>
    <property type="match status" value="1"/>
</dbReference>
<feature type="domain" description="Bacterial Ig-like" evidence="4">
    <location>
        <begin position="335"/>
        <end position="420"/>
    </location>
</feature>
<evidence type="ECO:0000256" key="2">
    <source>
        <dbReference type="SAM" id="Phobius"/>
    </source>
</evidence>
<reference evidence="5" key="2">
    <citation type="submission" date="2020-09" db="EMBL/GenBank/DDBJ databases">
        <authorList>
            <person name="Sun Q."/>
            <person name="Zhou Y."/>
        </authorList>
    </citation>
    <scope>NUCLEOTIDE SEQUENCE</scope>
    <source>
        <strain evidence="5">CGMCC 1.15794</strain>
    </source>
</reference>
<protein>
    <recommendedName>
        <fullName evidence="4">Bacterial Ig-like domain-containing protein</fullName>
    </recommendedName>
</protein>
<sequence length="877" mass="90433">MRSAARAGVAFVALLVLTAAPLPASATNGPAGAPSDVETAVSGTPAPAATDAPDPLPTPTPPGEETPEPEPRDTPPPVPEPSSTASPAPEPSATPSASPTPSPTSSPSPGPTPTLPSHPPGQAAGPAPPSSQKRVVENIHTDTVSAYLDGSTFVLSSKADFDANGDGVVDVGTRIDPRETLFHLSDVGRVELPADPAFRFIGAPGQTVWLAPQIQNHALIWPGFSTEDPNLRGKVDGNRLTVRLVGAEGPGDVELFLGTGSPERTFSSRTSLPPWTIGVPQHVHMNWAFSRPGTYRLTFEMSGTVDGRQQTARNDYVFVVGDLAAHTRETSTSLTVDRREAATGEPFLFTARVSPSAEGAIQFRDTTTNVVLGHTPVRDGRASFRADALVPGEHRIVAEFVPTWSNDFTRSASPPVPVSVSGEVAQRPDADDTLPVSDVQLGTASPGTAVQVTTGGRVTAGGTVGLRIGPTRHAGEWVSVWLHAPRPAWQGWVQADLRGALSIDIPAGTPAGEARIVVKDREGSLIGWDRVMIARPASAGGGGSVPPPPAGGTGQSPPPARAPAAAPQQCTPGLVLDNGHIDAFNVSAANGKAVLQLKEDVTGHQVIREAETVLLRVKESAFRSNIPAGTPGAPSGYVLPLTQDPNLIWPGWDTNRTSPSGHTDVSIHITGVDGPGRIHLYSQQPFGGLRSLLTDGGYTLPGTIREPVPAHTHAQWVFTEKGIYKLTAHAVATDPRTGTTLTTGSHTYTFQVGDVPLGDSLCGLAATGAAVGAEVQAAVAAAAAAAMAADQAREIEEAEARAEDSDSDKAKGARADTERDEADSPLALLIGEGTDPVALGLVVGGGVLAVAGIAGATVWYLRRLRAATSGANAASAS</sequence>
<reference evidence="5" key="1">
    <citation type="journal article" date="2014" name="Int. J. Syst. Evol. Microbiol.">
        <title>Complete genome sequence of Corynebacterium casei LMG S-19264T (=DSM 44701T), isolated from a smear-ripened cheese.</title>
        <authorList>
            <consortium name="US DOE Joint Genome Institute (JGI-PGF)"/>
            <person name="Walter F."/>
            <person name="Albersmeier A."/>
            <person name="Kalinowski J."/>
            <person name="Ruckert C."/>
        </authorList>
    </citation>
    <scope>NUCLEOTIDE SEQUENCE</scope>
    <source>
        <strain evidence="5">CGMCC 1.15794</strain>
    </source>
</reference>
<dbReference type="Pfam" id="PF16640">
    <property type="entry name" value="Big_3_5"/>
    <property type="match status" value="1"/>
</dbReference>